<comment type="cofactor">
    <cofactor evidence="2">
        <name>Mg(2+)</name>
        <dbReference type="ChEBI" id="CHEBI:18420"/>
    </cofactor>
</comment>
<dbReference type="EC" id="3.1.3.16" evidence="4"/>
<dbReference type="EMBL" id="JAUJYN010000003">
    <property type="protein sequence ID" value="KAK1276660.1"/>
    <property type="molecule type" value="Genomic_DNA"/>
</dbReference>
<comment type="catalytic activity">
    <reaction evidence="11">
        <text>O-phospho-L-threonyl-[protein] + H2O = L-threonyl-[protein] + phosphate</text>
        <dbReference type="Rhea" id="RHEA:47004"/>
        <dbReference type="Rhea" id="RHEA-COMP:11060"/>
        <dbReference type="Rhea" id="RHEA-COMP:11605"/>
        <dbReference type="ChEBI" id="CHEBI:15377"/>
        <dbReference type="ChEBI" id="CHEBI:30013"/>
        <dbReference type="ChEBI" id="CHEBI:43474"/>
        <dbReference type="ChEBI" id="CHEBI:61977"/>
        <dbReference type="EC" id="3.1.3.16"/>
    </reaction>
</comment>
<dbReference type="SMART" id="SM00331">
    <property type="entry name" value="PP2C_SIG"/>
    <property type="match status" value="1"/>
</dbReference>
<dbReference type="InterPro" id="IPR015655">
    <property type="entry name" value="PP2C"/>
</dbReference>
<feature type="region of interest" description="Disordered" evidence="13">
    <location>
        <begin position="36"/>
        <end position="61"/>
    </location>
</feature>
<evidence type="ECO:0000256" key="5">
    <source>
        <dbReference type="ARBA" id="ARBA00022723"/>
    </source>
</evidence>
<reference evidence="15" key="1">
    <citation type="journal article" date="2023" name="Nat. Commun.">
        <title>Diploid and tetraploid genomes of Acorus and the evolution of monocots.</title>
        <authorList>
            <person name="Ma L."/>
            <person name="Liu K.W."/>
            <person name="Li Z."/>
            <person name="Hsiao Y.Y."/>
            <person name="Qi Y."/>
            <person name="Fu T."/>
            <person name="Tang G.D."/>
            <person name="Zhang D."/>
            <person name="Sun W.H."/>
            <person name="Liu D.K."/>
            <person name="Li Y."/>
            <person name="Chen G.Z."/>
            <person name="Liu X.D."/>
            <person name="Liao X.Y."/>
            <person name="Jiang Y.T."/>
            <person name="Yu X."/>
            <person name="Hao Y."/>
            <person name="Huang J."/>
            <person name="Zhao X.W."/>
            <person name="Ke S."/>
            <person name="Chen Y.Y."/>
            <person name="Wu W.L."/>
            <person name="Hsu J.L."/>
            <person name="Lin Y.F."/>
            <person name="Huang M.D."/>
            <person name="Li C.Y."/>
            <person name="Huang L."/>
            <person name="Wang Z.W."/>
            <person name="Zhao X."/>
            <person name="Zhong W.Y."/>
            <person name="Peng D.H."/>
            <person name="Ahmad S."/>
            <person name="Lan S."/>
            <person name="Zhang J.S."/>
            <person name="Tsai W.C."/>
            <person name="Van de Peer Y."/>
            <person name="Liu Z.J."/>
        </authorList>
    </citation>
    <scope>NUCLEOTIDE SEQUENCE</scope>
    <source>
        <strain evidence="15">SCP</strain>
    </source>
</reference>
<dbReference type="PROSITE" id="PS51746">
    <property type="entry name" value="PPM_2"/>
    <property type="match status" value="1"/>
</dbReference>
<evidence type="ECO:0000256" key="3">
    <source>
        <dbReference type="ARBA" id="ARBA00006702"/>
    </source>
</evidence>
<keyword evidence="9" id="KW-0464">Manganese</keyword>
<dbReference type="Pfam" id="PF00481">
    <property type="entry name" value="PP2C"/>
    <property type="match status" value="1"/>
</dbReference>
<comment type="catalytic activity">
    <reaction evidence="10">
        <text>O-phospho-L-seryl-[protein] + H2O = L-seryl-[protein] + phosphate</text>
        <dbReference type="Rhea" id="RHEA:20629"/>
        <dbReference type="Rhea" id="RHEA-COMP:9863"/>
        <dbReference type="Rhea" id="RHEA-COMP:11604"/>
        <dbReference type="ChEBI" id="CHEBI:15377"/>
        <dbReference type="ChEBI" id="CHEBI:29999"/>
        <dbReference type="ChEBI" id="CHEBI:43474"/>
        <dbReference type="ChEBI" id="CHEBI:83421"/>
        <dbReference type="EC" id="3.1.3.16"/>
    </reaction>
</comment>
<evidence type="ECO:0000256" key="7">
    <source>
        <dbReference type="ARBA" id="ARBA00022842"/>
    </source>
</evidence>
<feature type="region of interest" description="Disordered" evidence="13">
    <location>
        <begin position="1"/>
        <end position="22"/>
    </location>
</feature>
<evidence type="ECO:0000256" key="13">
    <source>
        <dbReference type="SAM" id="MobiDB-lite"/>
    </source>
</evidence>
<evidence type="ECO:0000256" key="2">
    <source>
        <dbReference type="ARBA" id="ARBA00001946"/>
    </source>
</evidence>
<dbReference type="GO" id="GO:0004722">
    <property type="term" value="F:protein serine/threonine phosphatase activity"/>
    <property type="evidence" value="ECO:0007669"/>
    <property type="project" value="UniProtKB-EC"/>
</dbReference>
<keyword evidence="6 12" id="KW-0378">Hydrolase</keyword>
<dbReference type="Proteomes" id="UP001179952">
    <property type="component" value="Unassembled WGS sequence"/>
</dbReference>
<dbReference type="PROSITE" id="PS01032">
    <property type="entry name" value="PPM_1"/>
    <property type="match status" value="1"/>
</dbReference>
<comment type="cofactor">
    <cofactor evidence="1">
        <name>Mn(2+)</name>
        <dbReference type="ChEBI" id="CHEBI:29035"/>
    </cofactor>
</comment>
<dbReference type="InterPro" id="IPR036457">
    <property type="entry name" value="PPM-type-like_dom_sf"/>
</dbReference>
<comment type="similarity">
    <text evidence="3 12">Belongs to the PP2C family.</text>
</comment>
<dbReference type="SUPFAM" id="SSF81606">
    <property type="entry name" value="PP2C-like"/>
    <property type="match status" value="1"/>
</dbReference>
<feature type="compositionally biased region" description="Basic residues" evidence="13">
    <location>
        <begin position="10"/>
        <end position="22"/>
    </location>
</feature>
<evidence type="ECO:0000256" key="12">
    <source>
        <dbReference type="RuleBase" id="RU003465"/>
    </source>
</evidence>
<feature type="domain" description="PPM-type phosphatase" evidence="14">
    <location>
        <begin position="90"/>
        <end position="366"/>
    </location>
</feature>
<dbReference type="GO" id="GO:0046872">
    <property type="term" value="F:metal ion binding"/>
    <property type="evidence" value="ECO:0007669"/>
    <property type="project" value="UniProtKB-KW"/>
</dbReference>
<evidence type="ECO:0000256" key="10">
    <source>
        <dbReference type="ARBA" id="ARBA00047761"/>
    </source>
</evidence>
<evidence type="ECO:0000256" key="9">
    <source>
        <dbReference type="ARBA" id="ARBA00023211"/>
    </source>
</evidence>
<evidence type="ECO:0000256" key="1">
    <source>
        <dbReference type="ARBA" id="ARBA00001936"/>
    </source>
</evidence>
<organism evidence="15 16">
    <name type="scientific">Acorus gramineus</name>
    <name type="common">Dwarf sweet flag</name>
    <dbReference type="NCBI Taxonomy" id="55184"/>
    <lineage>
        <taxon>Eukaryota</taxon>
        <taxon>Viridiplantae</taxon>
        <taxon>Streptophyta</taxon>
        <taxon>Embryophyta</taxon>
        <taxon>Tracheophyta</taxon>
        <taxon>Spermatophyta</taxon>
        <taxon>Magnoliopsida</taxon>
        <taxon>Liliopsida</taxon>
        <taxon>Acoraceae</taxon>
        <taxon>Acorus</taxon>
    </lineage>
</organism>
<keyword evidence="7" id="KW-0460">Magnesium</keyword>
<evidence type="ECO:0000259" key="14">
    <source>
        <dbReference type="PROSITE" id="PS51746"/>
    </source>
</evidence>
<dbReference type="InterPro" id="IPR001932">
    <property type="entry name" value="PPM-type_phosphatase-like_dom"/>
</dbReference>
<sequence length="376" mass="39837">MAGEIEREKFKKAKSARRRRRRMQILRLRSDDLVEVESDDLSTSSSSPSSSSSSSMATLSSQSPLSDFETANLPAAIGTLTAGGDVPCFSHGSASVCGRRREMEDTVAVSPALIGGGASSETYDFFGVYDGHGGDAVAKACAEGLHLVLAAEVERRLRLAAAAPPEAAEEMWRKAIGECFAKVDEEVVMKGSRAEAEAEGTVGSTAVVAVVGTRRIVVGNCGDSRAVLSRGGVAFPLSRDHKPNRPDELERVEAAGGRVINWDGYRILGVLATSRSIGDHYLKPYVTCEPEVTVTDRTIHDEFLILASDGLWDVVSNEDACAVTKRCLARRSAINGAASTEAAAVLVELALSRGSKDNISVIVVELKRICGGGEGH</sequence>
<accession>A0AAV9BJ80</accession>
<keyword evidence="16" id="KW-1185">Reference proteome</keyword>
<evidence type="ECO:0000256" key="6">
    <source>
        <dbReference type="ARBA" id="ARBA00022801"/>
    </source>
</evidence>
<dbReference type="PANTHER" id="PTHR47992">
    <property type="entry name" value="PROTEIN PHOSPHATASE"/>
    <property type="match status" value="1"/>
</dbReference>
<dbReference type="SMART" id="SM00332">
    <property type="entry name" value="PP2Cc"/>
    <property type="match status" value="1"/>
</dbReference>
<feature type="compositionally biased region" description="Low complexity" evidence="13">
    <location>
        <begin position="41"/>
        <end position="61"/>
    </location>
</feature>
<name>A0AAV9BJ80_ACOGR</name>
<dbReference type="AlphaFoldDB" id="A0AAV9BJ80"/>
<protein>
    <recommendedName>
        <fullName evidence="4">protein-serine/threonine phosphatase</fullName>
        <ecNumber evidence="4">3.1.3.16</ecNumber>
    </recommendedName>
</protein>
<evidence type="ECO:0000256" key="8">
    <source>
        <dbReference type="ARBA" id="ARBA00022912"/>
    </source>
</evidence>
<keyword evidence="8 12" id="KW-0904">Protein phosphatase</keyword>
<reference evidence="15" key="2">
    <citation type="submission" date="2023-06" db="EMBL/GenBank/DDBJ databases">
        <authorList>
            <person name="Ma L."/>
            <person name="Liu K.-W."/>
            <person name="Li Z."/>
            <person name="Hsiao Y.-Y."/>
            <person name="Qi Y."/>
            <person name="Fu T."/>
            <person name="Tang G."/>
            <person name="Zhang D."/>
            <person name="Sun W.-H."/>
            <person name="Liu D.-K."/>
            <person name="Li Y."/>
            <person name="Chen G.-Z."/>
            <person name="Liu X.-D."/>
            <person name="Liao X.-Y."/>
            <person name="Jiang Y.-T."/>
            <person name="Yu X."/>
            <person name="Hao Y."/>
            <person name="Huang J."/>
            <person name="Zhao X.-W."/>
            <person name="Ke S."/>
            <person name="Chen Y.-Y."/>
            <person name="Wu W.-L."/>
            <person name="Hsu J.-L."/>
            <person name="Lin Y.-F."/>
            <person name="Huang M.-D."/>
            <person name="Li C.-Y."/>
            <person name="Huang L."/>
            <person name="Wang Z.-W."/>
            <person name="Zhao X."/>
            <person name="Zhong W.-Y."/>
            <person name="Peng D.-H."/>
            <person name="Ahmad S."/>
            <person name="Lan S."/>
            <person name="Zhang J.-S."/>
            <person name="Tsai W.-C."/>
            <person name="Van De Peer Y."/>
            <person name="Liu Z.-J."/>
        </authorList>
    </citation>
    <scope>NUCLEOTIDE SEQUENCE</scope>
    <source>
        <strain evidence="15">SCP</strain>
        <tissue evidence="15">Leaves</tissue>
    </source>
</reference>
<evidence type="ECO:0000256" key="4">
    <source>
        <dbReference type="ARBA" id="ARBA00013081"/>
    </source>
</evidence>
<dbReference type="CDD" id="cd00143">
    <property type="entry name" value="PP2Cc"/>
    <property type="match status" value="1"/>
</dbReference>
<gene>
    <name evidence="15" type="ORF">QJS04_geneDACA011068</name>
</gene>
<keyword evidence="5" id="KW-0479">Metal-binding</keyword>
<evidence type="ECO:0000313" key="16">
    <source>
        <dbReference type="Proteomes" id="UP001179952"/>
    </source>
</evidence>
<comment type="caution">
    <text evidence="15">The sequence shown here is derived from an EMBL/GenBank/DDBJ whole genome shotgun (WGS) entry which is preliminary data.</text>
</comment>
<evidence type="ECO:0000256" key="11">
    <source>
        <dbReference type="ARBA" id="ARBA00048336"/>
    </source>
</evidence>
<proteinExistence type="inferred from homology"/>
<evidence type="ECO:0000313" key="15">
    <source>
        <dbReference type="EMBL" id="KAK1276660.1"/>
    </source>
</evidence>
<dbReference type="Gene3D" id="3.60.40.10">
    <property type="entry name" value="PPM-type phosphatase domain"/>
    <property type="match status" value="1"/>
</dbReference>
<dbReference type="InterPro" id="IPR000222">
    <property type="entry name" value="PP2C_BS"/>
</dbReference>
<dbReference type="FunFam" id="3.60.40.10:FF:000041">
    <property type="entry name" value="Protein phosphatase 2C 51"/>
    <property type="match status" value="1"/>
</dbReference>